<keyword evidence="7" id="KW-1185">Reference proteome</keyword>
<evidence type="ECO:0000256" key="2">
    <source>
        <dbReference type="ARBA" id="ARBA00022723"/>
    </source>
</evidence>
<keyword evidence="4" id="KW-0408">Iron</keyword>
<dbReference type="Gene3D" id="3.50.50.60">
    <property type="entry name" value="FAD/NAD(P)-binding domain"/>
    <property type="match status" value="1"/>
</dbReference>
<dbReference type="Pfam" id="PF12831">
    <property type="entry name" value="FAD_oxidored"/>
    <property type="match status" value="1"/>
</dbReference>
<dbReference type="InterPro" id="IPR039650">
    <property type="entry name" value="HdrA-like"/>
</dbReference>
<dbReference type="EMBL" id="BAAAPM010000003">
    <property type="protein sequence ID" value="GAA1720664.1"/>
    <property type="molecule type" value="Genomic_DNA"/>
</dbReference>
<name>A0ABN2J9N0_9MICO</name>
<evidence type="ECO:0008006" key="8">
    <source>
        <dbReference type="Google" id="ProtNLM"/>
    </source>
</evidence>
<dbReference type="InterPro" id="IPR036188">
    <property type="entry name" value="FAD/NAD-bd_sf"/>
</dbReference>
<reference evidence="6 7" key="1">
    <citation type="journal article" date="2019" name="Int. J. Syst. Evol. Microbiol.">
        <title>The Global Catalogue of Microorganisms (GCM) 10K type strain sequencing project: providing services to taxonomists for standard genome sequencing and annotation.</title>
        <authorList>
            <consortium name="The Broad Institute Genomics Platform"/>
            <consortium name="The Broad Institute Genome Sequencing Center for Infectious Disease"/>
            <person name="Wu L."/>
            <person name="Ma J."/>
        </authorList>
    </citation>
    <scope>NUCLEOTIDE SEQUENCE [LARGE SCALE GENOMIC DNA]</scope>
    <source>
        <strain evidence="6 7">JCM 15589</strain>
    </source>
</reference>
<protein>
    <recommendedName>
        <fullName evidence="8">FAD dependent oxidoreductase</fullName>
    </recommendedName>
</protein>
<dbReference type="SUPFAM" id="SSF51905">
    <property type="entry name" value="FAD/NAD(P)-binding domain"/>
    <property type="match status" value="1"/>
</dbReference>
<evidence type="ECO:0000256" key="5">
    <source>
        <dbReference type="ARBA" id="ARBA00023014"/>
    </source>
</evidence>
<dbReference type="PANTHER" id="PTHR43498:SF1">
    <property type="entry name" value="COB--COM HETERODISULFIDE REDUCTASE IRON-SULFUR SUBUNIT A"/>
    <property type="match status" value="1"/>
</dbReference>
<keyword evidence="5" id="KW-0411">Iron-sulfur</keyword>
<dbReference type="RefSeq" id="WP_344247278.1">
    <property type="nucleotide sequence ID" value="NZ_BAAAPM010000003.1"/>
</dbReference>
<keyword evidence="1" id="KW-0004">4Fe-4S</keyword>
<sequence>MRTQTVEADVVVVGGGLAGVSAAVAAARLGRQVVLVNNRPVLGGNSSSEVRVWVCGATAHGNQRWARETGIVGEMYVENQYRNPEGNPVYWDDVVLDTVRREENLRLFLNTDVREVVATGPDDARRIESVTGWTMGSEILTTFTAPVFLDCTGDGLVGHLAGARYRLGKESQAEFGEEWAPPEPVREFLGSTLLFYTKDLGHPVKYVAPETAIDITTTPIPMNRVIRSGDSGAHYWWIEWGGELDIVDDNERIRDELRGVILGIWDHIKNSGRFDAENLTLEWIGNVPGKREYRRFVGDYTLHQGDVVGQTSFPDGVAFGGWSIDLHPAQGMYAEGAGAVQRFSDGVFEIPYRSLYSVNVENMLFAGRDVSATHIAFGAARVMATCGAMGQAAGTAAALCVTHGTTPRGVYTDHLDELRQTLLRWDAPAVGIANADPHDLARSARVTASSTTTRLAAPAADGSDGDPYDFDVVDLDVDLGIVLPVDPRLDTVELLVSARRDTTLGVEVWSTGKPQNVVPAHLEAKTDVAVAAGDERWVTAHVPFAPDAPQNAVVVLRANPDVAVRTTRPLPPGVLTLTHRVDNDDQNVQISSDELLVQWPTKPLRGRSVVFRAGPDTRALAPERATSGFHRNHGGPNLWASSPMVPGREEWLRLDWDSPVTGREVRVVFDDDLDVELNTLHHHRTPDEIMPTLVKDYRVEVLPEGTGAWVTVADETDNRWRLRVHPLPDGVGPLRAARLVVGSTNGAAQARVVALRVQE</sequence>
<proteinExistence type="predicted"/>
<evidence type="ECO:0000256" key="3">
    <source>
        <dbReference type="ARBA" id="ARBA00023002"/>
    </source>
</evidence>
<comment type="caution">
    <text evidence="6">The sequence shown here is derived from an EMBL/GenBank/DDBJ whole genome shotgun (WGS) entry which is preliminary data.</text>
</comment>
<keyword evidence="2" id="KW-0479">Metal-binding</keyword>
<evidence type="ECO:0000313" key="7">
    <source>
        <dbReference type="Proteomes" id="UP001501138"/>
    </source>
</evidence>
<accession>A0ABN2J9N0</accession>
<evidence type="ECO:0000256" key="1">
    <source>
        <dbReference type="ARBA" id="ARBA00022485"/>
    </source>
</evidence>
<dbReference type="Proteomes" id="UP001501138">
    <property type="component" value="Unassembled WGS sequence"/>
</dbReference>
<keyword evidence="3" id="KW-0560">Oxidoreductase</keyword>
<organism evidence="6 7">
    <name type="scientific">Isoptericola hypogeus</name>
    <dbReference type="NCBI Taxonomy" id="300179"/>
    <lineage>
        <taxon>Bacteria</taxon>
        <taxon>Bacillati</taxon>
        <taxon>Actinomycetota</taxon>
        <taxon>Actinomycetes</taxon>
        <taxon>Micrococcales</taxon>
        <taxon>Promicromonosporaceae</taxon>
        <taxon>Isoptericola</taxon>
    </lineage>
</organism>
<evidence type="ECO:0000313" key="6">
    <source>
        <dbReference type="EMBL" id="GAA1720664.1"/>
    </source>
</evidence>
<gene>
    <name evidence="6" type="ORF">GCM10009809_15430</name>
</gene>
<evidence type="ECO:0000256" key="4">
    <source>
        <dbReference type="ARBA" id="ARBA00023004"/>
    </source>
</evidence>
<dbReference type="PANTHER" id="PTHR43498">
    <property type="entry name" value="FERREDOXIN:COB-COM HETERODISULFIDE REDUCTASE SUBUNIT A"/>
    <property type="match status" value="1"/>
</dbReference>